<proteinExistence type="predicted"/>
<dbReference type="EMBL" id="ML992672">
    <property type="protein sequence ID" value="KAF2212568.1"/>
    <property type="molecule type" value="Genomic_DNA"/>
</dbReference>
<name>A0A6A6FH53_9PEZI</name>
<protein>
    <submittedName>
        <fullName evidence="1">Uncharacterized protein</fullName>
    </submittedName>
</protein>
<dbReference type="AlphaFoldDB" id="A0A6A6FH53"/>
<dbReference type="Proteomes" id="UP000799539">
    <property type="component" value="Unassembled WGS sequence"/>
</dbReference>
<organism evidence="1 2">
    <name type="scientific">Cercospora zeae-maydis SCOH1-5</name>
    <dbReference type="NCBI Taxonomy" id="717836"/>
    <lineage>
        <taxon>Eukaryota</taxon>
        <taxon>Fungi</taxon>
        <taxon>Dikarya</taxon>
        <taxon>Ascomycota</taxon>
        <taxon>Pezizomycotina</taxon>
        <taxon>Dothideomycetes</taxon>
        <taxon>Dothideomycetidae</taxon>
        <taxon>Mycosphaerellales</taxon>
        <taxon>Mycosphaerellaceae</taxon>
        <taxon>Cercospora</taxon>
    </lineage>
</organism>
<evidence type="ECO:0000313" key="1">
    <source>
        <dbReference type="EMBL" id="KAF2212568.1"/>
    </source>
</evidence>
<gene>
    <name evidence="1" type="ORF">CERZMDRAFT_97066</name>
</gene>
<reference evidence="1" key="1">
    <citation type="journal article" date="2020" name="Stud. Mycol.">
        <title>101 Dothideomycetes genomes: a test case for predicting lifestyles and emergence of pathogens.</title>
        <authorList>
            <person name="Haridas S."/>
            <person name="Albert R."/>
            <person name="Binder M."/>
            <person name="Bloem J."/>
            <person name="Labutti K."/>
            <person name="Salamov A."/>
            <person name="Andreopoulos B."/>
            <person name="Baker S."/>
            <person name="Barry K."/>
            <person name="Bills G."/>
            <person name="Bluhm B."/>
            <person name="Cannon C."/>
            <person name="Castanera R."/>
            <person name="Culley D."/>
            <person name="Daum C."/>
            <person name="Ezra D."/>
            <person name="Gonzalez J."/>
            <person name="Henrissat B."/>
            <person name="Kuo A."/>
            <person name="Liang C."/>
            <person name="Lipzen A."/>
            <person name="Lutzoni F."/>
            <person name="Magnuson J."/>
            <person name="Mondo S."/>
            <person name="Nolan M."/>
            <person name="Ohm R."/>
            <person name="Pangilinan J."/>
            <person name="Park H.-J."/>
            <person name="Ramirez L."/>
            <person name="Alfaro M."/>
            <person name="Sun H."/>
            <person name="Tritt A."/>
            <person name="Yoshinaga Y."/>
            <person name="Zwiers L.-H."/>
            <person name="Turgeon B."/>
            <person name="Goodwin S."/>
            <person name="Spatafora J."/>
            <person name="Crous P."/>
            <person name="Grigoriev I."/>
        </authorList>
    </citation>
    <scope>NUCLEOTIDE SEQUENCE</scope>
    <source>
        <strain evidence="1">SCOH1-5</strain>
    </source>
</reference>
<keyword evidence="2" id="KW-1185">Reference proteome</keyword>
<evidence type="ECO:0000313" key="2">
    <source>
        <dbReference type="Proteomes" id="UP000799539"/>
    </source>
</evidence>
<sequence length="106" mass="12808">MLPLPKPASSTSTYIEQLKSRCWKVVTLQGMIRKLKQKSKGHRQGFNRVRHLVHRSTQTWSTMTKRIEMTTIWRKRITRSKLPERNRRSVQTLWDMTTRIKMKTIW</sequence>
<accession>A0A6A6FH53</accession>